<organism evidence="2 3">
    <name type="scientific">Rhodanobacter lycopersici</name>
    <dbReference type="NCBI Taxonomy" id="3162487"/>
    <lineage>
        <taxon>Bacteria</taxon>
        <taxon>Pseudomonadati</taxon>
        <taxon>Pseudomonadota</taxon>
        <taxon>Gammaproteobacteria</taxon>
        <taxon>Lysobacterales</taxon>
        <taxon>Rhodanobacteraceae</taxon>
        <taxon>Rhodanobacter</taxon>
    </lineage>
</organism>
<comment type="caution">
    <text evidence="2">The sequence shown here is derived from an EMBL/GenBank/DDBJ whole genome shotgun (WGS) entry which is preliminary data.</text>
</comment>
<dbReference type="Proteomes" id="UP001556220">
    <property type="component" value="Unassembled WGS sequence"/>
</dbReference>
<name>A0ABV3QE99_9GAMM</name>
<reference evidence="2 3" key="1">
    <citation type="submission" date="2024-06" db="EMBL/GenBank/DDBJ databases">
        <authorList>
            <person name="Woo H."/>
        </authorList>
    </citation>
    <scope>NUCLEOTIDE SEQUENCE [LARGE SCALE GENOMIC DNA]</scope>
    <source>
        <strain evidence="2 3">Si-c</strain>
    </source>
</reference>
<dbReference type="PANTHER" id="PTHR38589:SF1">
    <property type="entry name" value="BLR0621 PROTEIN"/>
    <property type="match status" value="1"/>
</dbReference>
<evidence type="ECO:0000313" key="3">
    <source>
        <dbReference type="Proteomes" id="UP001556220"/>
    </source>
</evidence>
<evidence type="ECO:0000256" key="1">
    <source>
        <dbReference type="SAM" id="SignalP"/>
    </source>
</evidence>
<dbReference type="EMBL" id="JBFOHK010000002">
    <property type="protein sequence ID" value="MEW9572130.1"/>
    <property type="molecule type" value="Genomic_DNA"/>
</dbReference>
<proteinExistence type="predicted"/>
<keyword evidence="3" id="KW-1185">Reference proteome</keyword>
<feature type="chain" id="PRO_5046043526" evidence="1">
    <location>
        <begin position="22"/>
        <end position="256"/>
    </location>
</feature>
<dbReference type="PANTHER" id="PTHR38589">
    <property type="entry name" value="BLR0621 PROTEIN"/>
    <property type="match status" value="1"/>
</dbReference>
<sequence length="256" mass="27478">MRKRFVALLIVGVAFAGHAIAATDPGVAWSDAGQMVLVTVPDWNTIEGTLRTYQRDHGGAWHEVGVAQPVVIGKSGSAWGIGLSPVRHDGPQKREGDGRSPAGVFRIGTTFGYAAHADTAMPYLALTATDYCMDVSGSPLYNRIADTAKVGAAALKGASEPMRRDLHFHGDQAYRIGFVIEHNPDGVAHGGSCIFAHLWSSPTTGTTGCTAMTPGTMRGLLAWLKPQEHPVFVLLPKDEYARLRHAWQLPDVRSGR</sequence>
<feature type="signal peptide" evidence="1">
    <location>
        <begin position="1"/>
        <end position="21"/>
    </location>
</feature>
<gene>
    <name evidence="2" type="ORF">ABQJ54_10215</name>
</gene>
<accession>A0ABV3QE99</accession>
<dbReference type="RefSeq" id="WP_367854187.1">
    <property type="nucleotide sequence ID" value="NZ_JBFOHK010000002.1"/>
</dbReference>
<protein>
    <submittedName>
        <fullName evidence="2">L,D-transpeptidase</fullName>
    </submittedName>
</protein>
<keyword evidence="1" id="KW-0732">Signal</keyword>
<evidence type="ECO:0000313" key="2">
    <source>
        <dbReference type="EMBL" id="MEW9572130.1"/>
    </source>
</evidence>